<sequence>MATTSDVPRGQMERRVGDVALPSFGGMSSRPKFDISRFRAEQIAPLAQFRPYIMGANALAVMVVVWSTLTSVGGPWLYLWAMCQAGLTATVLYSWFHNRNFAGANRRTVTAIEAGSLAFALLWAFPTLELMPAIPVEAQHVVLGVCFITAVTGAFALTRLPLASITFAAVVSGALFVSQIRRGEDVDLLLGFIAVAVAFLMSLMSVALNRTLMRRAADNYHMNRQSEFLALLLKDFEVCSSDLLWETDDEGKLIYFSDRLPSLLGTSKLLLGRTLQEAAGASPTDQGWSDFTLLCGNRQTIDGLCLEVRRTTRTDWWMLTAQPLWGHAQEFLGYRGVIRDISLERRAQLDLITAKEAAERASTAKSQFLAVTSHELKTPLNAIVGFSEMLIAQREGPLGSPVYAEYAATILQSSTHLRNIIADILDVTRIERGTLHLVEQEMDAAEILEVAYKMCREQAKAADIPLSADLENTAEIEGDITRIRQVLINLVTNAIKFSRPGNAIALWIEHQPDGGLAFVIEDNGIGIAPDDLERVFEPFEQGDASSSRRHGGIGLGLAIARKIARMHDGDVVLDSVLDDGTTARFILPPVRVKWPQPVVTDEAAPEESSGAR</sequence>
<keyword evidence="1" id="KW-0418">Kinase</keyword>
<comment type="caution">
    <text evidence="1">The sequence shown here is derived from an EMBL/GenBank/DDBJ whole genome shotgun (WGS) entry which is preliminary data.</text>
</comment>
<gene>
    <name evidence="1" type="ORF">JHL16_16625</name>
</gene>
<keyword evidence="1" id="KW-0808">Transferase</keyword>
<organism evidence="1 2">
    <name type="scientific">Taklimakanibacter albus</name>
    <dbReference type="NCBI Taxonomy" id="2800327"/>
    <lineage>
        <taxon>Bacteria</taxon>
        <taxon>Pseudomonadati</taxon>
        <taxon>Pseudomonadota</taxon>
        <taxon>Alphaproteobacteria</taxon>
        <taxon>Hyphomicrobiales</taxon>
        <taxon>Aestuariivirgaceae</taxon>
        <taxon>Taklimakanibacter</taxon>
    </lineage>
</organism>
<keyword evidence="2" id="KW-1185">Reference proteome</keyword>
<reference evidence="1" key="1">
    <citation type="submission" date="2021-01" db="EMBL/GenBank/DDBJ databases">
        <authorList>
            <person name="Sun Q."/>
        </authorList>
    </citation>
    <scope>NUCLEOTIDE SEQUENCE</scope>
    <source>
        <strain evidence="1">YIM B02566</strain>
    </source>
</reference>
<proteinExistence type="predicted"/>
<dbReference type="EMBL" id="JAENHL010000007">
    <property type="protein sequence ID" value="MBK1867984.1"/>
    <property type="molecule type" value="Genomic_DNA"/>
</dbReference>
<protein>
    <submittedName>
        <fullName evidence="1">PAS domain-containing sensor histidine kinase</fullName>
    </submittedName>
</protein>
<name>A0ACC5R5R8_9HYPH</name>
<dbReference type="Proteomes" id="UP000616151">
    <property type="component" value="Unassembled WGS sequence"/>
</dbReference>
<accession>A0ACC5R5R8</accession>
<evidence type="ECO:0000313" key="1">
    <source>
        <dbReference type="EMBL" id="MBK1867984.1"/>
    </source>
</evidence>
<evidence type="ECO:0000313" key="2">
    <source>
        <dbReference type="Proteomes" id="UP000616151"/>
    </source>
</evidence>